<sequence length="3317" mass="385847">MKTNKKITNKINDLKNQVDQIINDINNVKHQNNEEIFDIYIPNRKKLEKENSEISKSLNILENDNEKLFSKVSVLKNEVEKAIENFDKESHLLSMFKDFINSQGREDLKSYNFEPSYDSENNDFDLNTKISSRNKDEILTFLKNDNFPVDEIEDEYFEDKFEEKNESKNDKKFLDFFTNVHNIFESEIKKINEISSNKESFLKTFVVIGNIVDPENIKRVSNKLIAYKNEFNQKINSLFEINFTGSSKKENKIVKNSYKNSINDLYDQLESELVNTLNELAAPKTNLNNSILENGINYIDVDNLEELKTSINKVEVEIHSEKIKYNSEPANLESLNDFLFLNKIDSSFIERNISEQYFNISENFIQNTELKKEVLEKLISNLKLFCSDTCNKLILGINENLEKVRFNNNSLTNEVISSNNFFAQKAIELVESIKEKCEEVNEELWNKVSNILSASSFESLKRNKIDFEFLAISIKEMLKEVKSNVNLAINNFSDDLYKLMNLNTLEFDQLKSDLSNQVNEIFNYISKSPIEIEEILKDAYSAQKEFLQFKLLKLEQVLSVIKNFNADVAKNKDFSFAGAGNEYINVRLDKLERQFSKIANMLEPIANKLSDGSVNEENFGQFEGRINKKIDDLISKIASERENYENTYSSVILEVLNANEAHKENVLNLIKTIEEEKMNLISEESKRSAAQNSLKLGELEELIGLQNEEIESLLDEKNQFISDVEQLLIEKREKLNDEKILDIKNSINDVMLNFNEKINDLEYSFDRKLNTINLDSLDLATNENQKELFNKIEETLVNNYQIVKEEVKQDLTQILNNVNELNEAYGSLNQQGWTYDKRFNDIDSQFEQFRYLLKDVTENLINKNTEQYDEMNSIVNNISDNFKDLISGIKEENVKYSEDIAKNVAETNLNLRNKIGEEFGEISEKISNLVADIENKNKVAESNQANTINYILETNLANQKELVGLIKNIESSNDKFLEEVDKRNHRLDNLKLNELDELISLQNSEIQALIEEKNDFIHDLEVFLLEKKNNFNDENINELKQSAQEIIELLNNKIENLEINFENRLREIDIHSFKSELSGNQNDFFRNLEQQLTSNYEIIKNELNNDIVQVINNVNELSSSVSDRIENLSFDKFDSKFDSIDIQFDSFRHLLKDVTENLIDKNSSNYENINNVMNDLNTKFESLITKLRSENNRTVRKLNKEIKKTNWRTNKKIDNSIIEIGDRFANLIDEIKDQNKNFENSQLDVVYSIIEENKSHQREILNYIKNLEENNNEFISQIEAQKFDNENLKLKELEELISLQNEEIESLLYEKNDFINDIQALLLNKKNKLDNENIIRLEDSINNAIGNFNDKISELEQNFNNKLANIDLSSLSEEIDGKQVEFFDSVQNSLSHNYELVKNEFKDSLSSILSNLNDVNYTVENTNSKIGDISSEIRDISLNNQAKFDSIDTQFDSFRHLLKEVTENLIDKNSSNYENINNIMDDINTRFESLITKLRNENNRTVRKLNNEIKKTNLRTNKKLDNTISEIGDKFSDLIQEIKNQNKNFESSQLDVIYSIIEENKSHQREILNYIKNLEDNNNEFINQIEAQKYNNENLKLKELEELISLQNEEIESLLYEKNDFINEVETFLLNKKNKLDNENINRLEDSVNNAIVNFNNKISALEENFNSRLANIDLSSLSEEIDGKQVEFFDSVQSSLSYNYELVKNEFKDSLSNILNNLNEVNTNVENVTNKIADISTEIKDINLNNQSRFDSLDSQFNNFTLLLKEVTEGFINKENSHYDELNNIISNIDESFKGLISSFKDSTNQIGENLVKDIKHSNKHLAIKMDSSIMEMNSKFDRLIEEMKVQTKDIENSNVDTLNMLIESNKNNQEEIFNYVSLLEKSTSSLVNEMQQAQLDKEKIKLKELETLIDLQNSEIESLIDDKNDFIEEIENFLNQKKELFNKENFVKLENSIGNIISAFDKKITDLEFNFDRKLSNLDLSSLKNLFDDKDSTLASVINSVEDNLNSNYEILRNELKLELNKILEDISEANSINEINRNEQFHKLEEVNSQFDQFRDVLKTVTEDIIHKSENNQIVIDDLLEKINDEFRSLIQNLRSENELNSNELMDKFENLNSGLVERFNSNFDNINNKFEDFIAKLDEKTKSFEENRMDLINFVYELNKEYQKNISSYIQKIESSNNEFISDLDARTLTKENDKLKELEYLIDIQNEEIVRLIDENNKYIDEVEYFLTNKKEALDNKKLNDIESSINNISNNFEEKIKKLGENFNEKVDSIELQNLGNNLEESDKKTLDVIRSQLSKNYELLSEEFKNNFASLIKSIENLYSSYGKDSLEQIASELKKFCYEINEGISLGIGSINKNFDFLIKELETKNKILEASQVDAMNLILQSNKINSKEIVSYIENLKGNYANLSQKEKEKQALIFKIFDELNEIINIQNQDIGSLLEERDYIIDEVQKFTNKIEEENSKNLIQSADFKNLKDYLKTSVDNLGNKIEGLKSDLSNKFTEISSQHLIDDNSAGYENILKVEQNLTENYSFLKKDLYSIFENIFNIIDELIKPSDVASFKQKIDDLKEEIDNVNPILASVDKLNKKNQILDEIQAYISGKCEANSNDQNYLKVEESVKNIDNLELKNKISKLDNWYKDLVASVENKNGVISSFVDNKLEEISKLNEVTFAPSFDINAYNLIISKISEISNLLNLSKKNLTGILNTVNARLSESNSDKVLQALKWFNKTILFHNKTIEELNYENNKYLELINANKKNEVALKEASEVNKSLDKILALLKNEFSIFELEQKALISIFKKSLSEDAVIINYLCQVADLSRNNVDLSTRIFINFENKNNIDLIRLHSIQDALKEVSESVNNLDTLEVSKENYIEFNKELDKVKNLLLRSHLDLIALKESQIENSILNTNGDIYSIEYQKITLLEDLVKYTKDYLKNIYSQKVKLVNFLADSSNEDVNCLVEYKASLLCDDLSSQLVNEQLKDLENVIKKIDESYLKELGEDKTDLLSAKNFKNKSVIYSKISLLELEIGKLFEIIDEKKKVIIKLLFNDSSENQDPEIKKILSKFEDSKEIIQNEFNQELQAFKESIFKVREKEINDYRQQVSDIEKEVLKIRNSNSINDENKNKELEAIDNLIEVLNMEISSFEEEKEEQYKDVKEKLAYLNSLSNPSDSEDISNVVNTDKFKVNLNNEVRQYLEETFNSFTQTFNKNLDQLKVALELIKSAYSISEDENDEIDNPSWFKTFDEKLKDIESDLLNSNSDVSKKYVNKNDDSIIELKINSENIKSFIIESESKKKEIEAFYAKVEDLLKLKETK</sequence>
<feature type="coiled-coil region" evidence="1">
    <location>
        <begin position="2163"/>
        <end position="2227"/>
    </location>
</feature>
<feature type="coiled-coil region" evidence="1">
    <location>
        <begin position="1253"/>
        <end position="1310"/>
    </location>
</feature>
<name>Q8EWP8_MALP2</name>
<feature type="coiled-coil region" evidence="1">
    <location>
        <begin position="804"/>
        <end position="831"/>
    </location>
</feature>
<reference evidence="2 3" key="1">
    <citation type="journal article" date="2002" name="Nucleic Acids Res.">
        <title>The complete genomic sequence of Mycoplasma penetrans, an intracellular bacterial pathogen in humans.</title>
        <authorList>
            <person name="Sasaki Y."/>
            <person name="Ishikawa J."/>
            <person name="Yamashita A."/>
            <person name="Oshima K."/>
            <person name="Kenri T."/>
            <person name="Furuya K."/>
            <person name="Yoshino C."/>
            <person name="Horino A."/>
            <person name="Shiba T."/>
            <person name="Sasaki T."/>
            <person name="Hattori M."/>
        </authorList>
    </citation>
    <scope>NUCLEOTIDE SEQUENCE [LARGE SCALE GENOMIC DNA]</scope>
    <source>
        <strain evidence="2 3">HF-2</strain>
    </source>
</reference>
<dbReference type="Gene3D" id="1.20.120.20">
    <property type="entry name" value="Apolipoprotein"/>
    <property type="match status" value="1"/>
</dbReference>
<dbReference type="RefSeq" id="WP_011076982.1">
    <property type="nucleotide sequence ID" value="NC_004432.1"/>
</dbReference>
<feature type="coiled-coil region" evidence="1">
    <location>
        <begin position="4"/>
        <end position="85"/>
    </location>
</feature>
<protein>
    <submittedName>
        <fullName evidence="2">Predicted cytoskeletal protein</fullName>
    </submittedName>
</protein>
<feature type="coiled-coil region" evidence="1">
    <location>
        <begin position="2004"/>
        <end position="2035"/>
    </location>
</feature>
<dbReference type="Proteomes" id="UP000002522">
    <property type="component" value="Chromosome"/>
</dbReference>
<keyword evidence="3" id="KW-1185">Reference proteome</keyword>
<accession>Q8EWP8</accession>
<feature type="coiled-coil region" evidence="1">
    <location>
        <begin position="1890"/>
        <end position="1945"/>
    </location>
</feature>
<evidence type="ECO:0000256" key="1">
    <source>
        <dbReference type="SAM" id="Coils"/>
    </source>
</evidence>
<feature type="coiled-coil region" evidence="1">
    <location>
        <begin position="659"/>
        <end position="730"/>
    </location>
</feature>
<feature type="coiled-coil region" evidence="1">
    <location>
        <begin position="1712"/>
        <end position="1746"/>
    </location>
</feature>
<dbReference type="KEGG" id="mpe:MYPE1550"/>
<evidence type="ECO:0000313" key="3">
    <source>
        <dbReference type="Proteomes" id="UP000002522"/>
    </source>
</evidence>
<keyword evidence="1" id="KW-0175">Coiled coil</keyword>
<organism evidence="2 3">
    <name type="scientific">Malacoplasma penetrans (strain HF-2)</name>
    <name type="common">Mycoplasma penetrans</name>
    <dbReference type="NCBI Taxonomy" id="272633"/>
    <lineage>
        <taxon>Bacteria</taxon>
        <taxon>Bacillati</taxon>
        <taxon>Mycoplasmatota</taxon>
        <taxon>Mycoplasmoidales</taxon>
        <taxon>Mycoplasmoidaceae</taxon>
        <taxon>Malacoplasma</taxon>
    </lineage>
</organism>
<dbReference type="InParanoid" id="Q8EWP8"/>
<dbReference type="eggNOG" id="ENOG5031ZCE">
    <property type="taxonomic scope" value="Bacteria"/>
</dbReference>
<feature type="coiled-coil region" evidence="1">
    <location>
        <begin position="992"/>
        <end position="1067"/>
    </location>
</feature>
<feature type="coiled-coil region" evidence="1">
    <location>
        <begin position="3091"/>
        <end position="3168"/>
    </location>
</feature>
<feature type="coiled-coil region" evidence="1">
    <location>
        <begin position="1560"/>
        <end position="1617"/>
    </location>
</feature>
<proteinExistence type="predicted"/>
<gene>
    <name evidence="2" type="ordered locus">MYPE1550</name>
</gene>
<dbReference type="STRING" id="272633.gene:10731254"/>
<evidence type="ECO:0000313" key="2">
    <source>
        <dbReference type="EMBL" id="BAC43946.1"/>
    </source>
</evidence>
<dbReference type="EMBL" id="BA000026">
    <property type="protein sequence ID" value="BAC43946.1"/>
    <property type="molecule type" value="Genomic_DNA"/>
</dbReference>
<dbReference type="HOGENOM" id="CLU_225176_0_0_14"/>